<name>A0A8H6TFG0_9AGAR</name>
<proteinExistence type="predicted"/>
<sequence>MAERRSAKDGSWSGVRVLETRLGVYCHLMVAHNSGPANASVLHQQGFLACPGSSKRLRIDLDLDSELDIMFLSSIAALLGAKAETVTHISLQYCSHSAWDIFVDHLLAVKPQPTFASLEEFSATPISLGECEFDIEPPPLLGLAVGFCHLNESSPRPFLVAPHITSLALTHVNGPVAPILLWTYSTAFARLPASKPLLSISMSPSLPSLLPTIQSFFFA</sequence>
<gene>
    <name evidence="1" type="ORF">MIND_00087300</name>
</gene>
<accession>A0A8H6TFG0</accession>
<dbReference type="RefSeq" id="XP_037225739.1">
    <property type="nucleotide sequence ID" value="XM_037357829.1"/>
</dbReference>
<protein>
    <submittedName>
        <fullName evidence="1">Uncharacterized protein</fullName>
    </submittedName>
</protein>
<keyword evidence="2" id="KW-1185">Reference proteome</keyword>
<organism evidence="1 2">
    <name type="scientific">Mycena indigotica</name>
    <dbReference type="NCBI Taxonomy" id="2126181"/>
    <lineage>
        <taxon>Eukaryota</taxon>
        <taxon>Fungi</taxon>
        <taxon>Dikarya</taxon>
        <taxon>Basidiomycota</taxon>
        <taxon>Agaricomycotina</taxon>
        <taxon>Agaricomycetes</taxon>
        <taxon>Agaricomycetidae</taxon>
        <taxon>Agaricales</taxon>
        <taxon>Marasmiineae</taxon>
        <taxon>Mycenaceae</taxon>
        <taxon>Mycena</taxon>
    </lineage>
</organism>
<reference evidence="1" key="1">
    <citation type="submission" date="2020-05" db="EMBL/GenBank/DDBJ databases">
        <title>Mycena genomes resolve the evolution of fungal bioluminescence.</title>
        <authorList>
            <person name="Tsai I.J."/>
        </authorList>
    </citation>
    <scope>NUCLEOTIDE SEQUENCE</scope>
    <source>
        <strain evidence="1">171206Taipei</strain>
    </source>
</reference>
<evidence type="ECO:0000313" key="2">
    <source>
        <dbReference type="Proteomes" id="UP000636479"/>
    </source>
</evidence>
<dbReference type="AlphaFoldDB" id="A0A8H6TFG0"/>
<dbReference type="GeneID" id="59340345"/>
<comment type="caution">
    <text evidence="1">The sequence shown here is derived from an EMBL/GenBank/DDBJ whole genome shotgun (WGS) entry which is preliminary data.</text>
</comment>
<dbReference type="Proteomes" id="UP000636479">
    <property type="component" value="Unassembled WGS sequence"/>
</dbReference>
<dbReference type="EMBL" id="JACAZF010000001">
    <property type="protein sequence ID" value="KAF7315716.1"/>
    <property type="molecule type" value="Genomic_DNA"/>
</dbReference>
<evidence type="ECO:0000313" key="1">
    <source>
        <dbReference type="EMBL" id="KAF7315716.1"/>
    </source>
</evidence>